<evidence type="ECO:0000313" key="16">
    <source>
        <dbReference type="Proteomes" id="UP000192783"/>
    </source>
</evidence>
<evidence type="ECO:0000259" key="12">
    <source>
        <dbReference type="Pfam" id="PF00749"/>
    </source>
</evidence>
<dbReference type="FunFam" id="3.40.50.620:FF:000037">
    <property type="entry name" value="Glutamine--tRNA ligase cytoplasmic"/>
    <property type="match status" value="1"/>
</dbReference>
<feature type="domain" description="tRNA synthetases class I (E and Q) anti-codon binding" evidence="14">
    <location>
        <begin position="523"/>
        <end position="599"/>
    </location>
</feature>
<feature type="binding site" evidence="9">
    <location>
        <begin position="334"/>
        <end position="336"/>
    </location>
    <ligand>
        <name>ATP</name>
        <dbReference type="ChEBI" id="CHEBI:30616"/>
    </ligand>
</feature>
<evidence type="ECO:0000256" key="10">
    <source>
        <dbReference type="RuleBase" id="RU363037"/>
    </source>
</evidence>
<comment type="caution">
    <text evidence="9">Lacks conserved residue(s) required for the propagation of feature annotation.</text>
</comment>
<dbReference type="GO" id="GO:0006425">
    <property type="term" value="P:glutaminyl-tRNA aminoacylation"/>
    <property type="evidence" value="ECO:0007669"/>
    <property type="project" value="UniProtKB-UniRule"/>
</dbReference>
<dbReference type="SUPFAM" id="SSF52374">
    <property type="entry name" value="Nucleotidylyl transferase"/>
    <property type="match status" value="1"/>
</dbReference>
<evidence type="ECO:0000256" key="1">
    <source>
        <dbReference type="ARBA" id="ARBA00005594"/>
    </source>
</evidence>
<comment type="catalytic activity">
    <reaction evidence="8 9">
        <text>tRNA(Gln) + L-glutamine + ATP = L-glutaminyl-tRNA(Gln) + AMP + diphosphate</text>
        <dbReference type="Rhea" id="RHEA:20121"/>
        <dbReference type="Rhea" id="RHEA-COMP:9662"/>
        <dbReference type="Rhea" id="RHEA-COMP:9681"/>
        <dbReference type="ChEBI" id="CHEBI:30616"/>
        <dbReference type="ChEBI" id="CHEBI:33019"/>
        <dbReference type="ChEBI" id="CHEBI:58359"/>
        <dbReference type="ChEBI" id="CHEBI:78442"/>
        <dbReference type="ChEBI" id="CHEBI:78521"/>
        <dbReference type="ChEBI" id="CHEBI:456215"/>
        <dbReference type="EC" id="6.1.1.18"/>
    </reaction>
</comment>
<feature type="compositionally biased region" description="Basic residues" evidence="11">
    <location>
        <begin position="44"/>
        <end position="58"/>
    </location>
</feature>
<dbReference type="Pfam" id="PF00749">
    <property type="entry name" value="tRNA-synt_1c"/>
    <property type="match status" value="1"/>
</dbReference>
<name>A0A1W1XVK1_9BACT</name>
<dbReference type="InterPro" id="IPR000924">
    <property type="entry name" value="Glu/Gln-tRNA-synth"/>
</dbReference>
<evidence type="ECO:0000256" key="9">
    <source>
        <dbReference type="HAMAP-Rule" id="MF_00126"/>
    </source>
</evidence>
<dbReference type="FunFam" id="2.40.240.10:FF:000001">
    <property type="entry name" value="Glutamine--tRNA ligase"/>
    <property type="match status" value="1"/>
</dbReference>
<feature type="binding site" evidence="9">
    <location>
        <begin position="326"/>
        <end position="327"/>
    </location>
    <ligand>
        <name>ATP</name>
        <dbReference type="ChEBI" id="CHEBI:30616"/>
    </ligand>
</feature>
<dbReference type="InterPro" id="IPR020059">
    <property type="entry name" value="Glu/Gln-tRNA-synth_Ib_codon-bd"/>
</dbReference>
<dbReference type="InterPro" id="IPR001412">
    <property type="entry name" value="aa-tRNA-synth_I_CS"/>
</dbReference>
<dbReference type="Gene3D" id="2.40.240.10">
    <property type="entry name" value="Ribosomal Protein L25, Chain P"/>
    <property type="match status" value="2"/>
</dbReference>
<feature type="binding site" evidence="9">
    <location>
        <position position="278"/>
    </location>
    <ligand>
        <name>L-glutamine</name>
        <dbReference type="ChEBI" id="CHEBI:58359"/>
    </ligand>
</feature>
<evidence type="ECO:0000313" key="15">
    <source>
        <dbReference type="EMBL" id="SMC28020.1"/>
    </source>
</evidence>
<keyword evidence="4 9" id="KW-0547">Nucleotide-binding</keyword>
<dbReference type="Gene3D" id="3.40.50.620">
    <property type="entry name" value="HUPs"/>
    <property type="match status" value="1"/>
</dbReference>
<evidence type="ECO:0000259" key="13">
    <source>
        <dbReference type="Pfam" id="PF03950"/>
    </source>
</evidence>
<dbReference type="NCBIfam" id="NF011291">
    <property type="entry name" value="PRK14703.1"/>
    <property type="match status" value="1"/>
</dbReference>
<dbReference type="STRING" id="1121390.SAMN02746041_03158"/>
<feature type="binding site" evidence="9">
    <location>
        <position position="133"/>
    </location>
    <ligand>
        <name>L-glutamine</name>
        <dbReference type="ChEBI" id="CHEBI:58359"/>
    </ligand>
</feature>
<feature type="short sequence motif" description="'KMSKS' region" evidence="9">
    <location>
        <begin position="333"/>
        <end position="337"/>
    </location>
</feature>
<evidence type="ECO:0000256" key="7">
    <source>
        <dbReference type="ARBA" id="ARBA00023146"/>
    </source>
</evidence>
<dbReference type="NCBIfam" id="TIGR00440">
    <property type="entry name" value="glnS"/>
    <property type="match status" value="1"/>
</dbReference>
<dbReference type="PANTHER" id="PTHR43097:SF5">
    <property type="entry name" value="GLUTAMATE--TRNA LIGASE"/>
    <property type="match status" value="1"/>
</dbReference>
<feature type="binding site" evidence="9">
    <location>
        <position position="297"/>
    </location>
    <ligand>
        <name>ATP</name>
        <dbReference type="ChEBI" id="CHEBI:30616"/>
    </ligand>
</feature>
<sequence>MRDESRHGRRVKSGRDLQVSAIAPGGPVTVALPRLSHASETAGRRSHTERHGVHRGQGGRKDLMSKEKESVTPPNFIKDIIEEDLKSGKYGGRVHTRFPPEPNGYLHIGHAKSICLNFGLAQEYGGLCNLRFDDTNPAKEDVEYVESIKADVAWLGFDWGERLFYASDYFDRLHQYAVELIKKGKAYVDSLSPEEIRQYRGTLTEPGKDSPYRNRSVEENLDLFQRMRAGEFDEGQCVLRAKIDMASPNLNLRDPVIYRIKKAAHHRTGDKWCIYPMYDFAHCLSDSMEGITHSICTLEFEDHRPLYDWFLDELGVYHPQQIEFARLNLSYTVLSKRKLNQLVQEGHVSGWDDPRMPTLSGLRRRGYTPEAIRTFCDKIGVAKRDSLVDVALLEHCIREDLNKRAPRVMGVLRPLKMVLVNYPEDQVEELEAVNNPEDPSMGKRRVPFCRELYIERDDFREDPPKKYFRLAPGREVRLRYGYYVRCVDVVKDPDSGEITEVHCTYDPATRGGWSPDGRKVKGTIHWVSARHAVPAQVRLYDRLFTREDPNDVEESQTFLDFINPQSLVVLNECWVEPSLKEAQPGARYQFERLGYFCVDSRDSAPDRLVFNRTVPLRDTWAKIEKAMKK</sequence>
<keyword evidence="5 9" id="KW-0067">ATP-binding</keyword>
<dbReference type="Pfam" id="PF03950">
    <property type="entry name" value="tRNA-synt_1c_C"/>
    <property type="match status" value="1"/>
</dbReference>
<evidence type="ECO:0000256" key="6">
    <source>
        <dbReference type="ARBA" id="ARBA00022917"/>
    </source>
</evidence>
<keyword evidence="6 9" id="KW-0648">Protein biosynthesis</keyword>
<dbReference type="EMBL" id="FWXF01000026">
    <property type="protein sequence ID" value="SMC28020.1"/>
    <property type="molecule type" value="Genomic_DNA"/>
</dbReference>
<comment type="similarity">
    <text evidence="1 9 10">Belongs to the class-I aminoacyl-tRNA synthetase family.</text>
</comment>
<dbReference type="PANTHER" id="PTHR43097">
    <property type="entry name" value="GLUTAMINE-TRNA LIGASE"/>
    <property type="match status" value="1"/>
</dbReference>
<feature type="binding site" evidence="9">
    <location>
        <begin position="107"/>
        <end position="113"/>
    </location>
    <ligand>
        <name>ATP</name>
        <dbReference type="ChEBI" id="CHEBI:30616"/>
    </ligand>
</feature>
<comment type="subunit">
    <text evidence="9">Monomer.</text>
</comment>
<dbReference type="HAMAP" id="MF_00126">
    <property type="entry name" value="Gln_tRNA_synth"/>
    <property type="match status" value="1"/>
</dbReference>
<dbReference type="GO" id="GO:0005524">
    <property type="term" value="F:ATP binding"/>
    <property type="evidence" value="ECO:0007669"/>
    <property type="project" value="UniProtKB-UniRule"/>
</dbReference>
<feature type="domain" description="Glutamyl/glutaminyl-tRNA synthetase class Ib catalytic" evidence="12">
    <location>
        <begin position="94"/>
        <end position="402"/>
    </location>
</feature>
<dbReference type="InterPro" id="IPR011035">
    <property type="entry name" value="Ribosomal_bL25/Gln-tRNA_synth"/>
</dbReference>
<evidence type="ECO:0000256" key="3">
    <source>
        <dbReference type="ARBA" id="ARBA00022598"/>
    </source>
</evidence>
<dbReference type="AlphaFoldDB" id="A0A1W1XVK1"/>
<evidence type="ECO:0000256" key="4">
    <source>
        <dbReference type="ARBA" id="ARBA00022741"/>
    </source>
</evidence>
<dbReference type="PRINTS" id="PR00987">
    <property type="entry name" value="TRNASYNTHGLU"/>
</dbReference>
<evidence type="ECO:0000256" key="8">
    <source>
        <dbReference type="ARBA" id="ARBA00048270"/>
    </source>
</evidence>
<dbReference type="PROSITE" id="PS00178">
    <property type="entry name" value="AA_TRNA_LIGASE_I"/>
    <property type="match status" value="1"/>
</dbReference>
<keyword evidence="2 9" id="KW-0963">Cytoplasm</keyword>
<feature type="region of interest" description="Disordered" evidence="11">
    <location>
        <begin position="1"/>
        <end position="69"/>
    </location>
</feature>
<dbReference type="Proteomes" id="UP000192783">
    <property type="component" value="Unassembled WGS sequence"/>
</dbReference>
<organism evidence="15 16">
    <name type="scientific">Desulfacinum hydrothermale DSM 13146</name>
    <dbReference type="NCBI Taxonomy" id="1121390"/>
    <lineage>
        <taxon>Bacteria</taxon>
        <taxon>Pseudomonadati</taxon>
        <taxon>Thermodesulfobacteriota</taxon>
        <taxon>Syntrophobacteria</taxon>
        <taxon>Syntrophobacterales</taxon>
        <taxon>Syntrophobacteraceae</taxon>
        <taxon>Desulfacinum</taxon>
    </lineage>
</organism>
<feature type="short sequence motif" description="'HIGH' region" evidence="9">
    <location>
        <begin position="100"/>
        <end position="110"/>
    </location>
</feature>
<dbReference type="InterPro" id="IPR020058">
    <property type="entry name" value="Glu/Gln-tRNA-synth_Ib_cat-dom"/>
</dbReference>
<feature type="binding site" evidence="9">
    <location>
        <begin position="101"/>
        <end position="103"/>
    </location>
    <ligand>
        <name>ATP</name>
        <dbReference type="ChEBI" id="CHEBI:30616"/>
    </ligand>
</feature>
<dbReference type="GO" id="GO:0004819">
    <property type="term" value="F:glutamine-tRNA ligase activity"/>
    <property type="evidence" value="ECO:0007669"/>
    <property type="project" value="UniProtKB-UniRule"/>
</dbReference>
<dbReference type="CDD" id="cd00807">
    <property type="entry name" value="GlnRS_core"/>
    <property type="match status" value="1"/>
</dbReference>
<dbReference type="InterPro" id="IPR049437">
    <property type="entry name" value="tRNA-synt_1c_C2"/>
</dbReference>
<dbReference type="GO" id="GO:0006424">
    <property type="term" value="P:glutamyl-tRNA aminoacylation"/>
    <property type="evidence" value="ECO:0007669"/>
    <property type="project" value="UniProtKB-UniRule"/>
</dbReference>
<dbReference type="SUPFAM" id="SSF50715">
    <property type="entry name" value="Ribosomal protein L25-like"/>
    <property type="match status" value="1"/>
</dbReference>
<comment type="subcellular location">
    <subcellularLocation>
        <location evidence="9">Cytoplasm</location>
    </subcellularLocation>
</comment>
<dbReference type="InterPro" id="IPR004514">
    <property type="entry name" value="Gln-tRNA-synth"/>
</dbReference>
<dbReference type="InterPro" id="IPR014729">
    <property type="entry name" value="Rossmann-like_a/b/a_fold"/>
</dbReference>
<dbReference type="EC" id="6.1.1.18" evidence="9"/>
<feature type="compositionally biased region" description="Basic and acidic residues" evidence="11">
    <location>
        <begin position="59"/>
        <end position="69"/>
    </location>
</feature>
<keyword evidence="16" id="KW-1185">Reference proteome</keyword>
<gene>
    <name evidence="9" type="primary">glnS</name>
    <name evidence="15" type="ORF">SAMN02746041_03158</name>
</gene>
<evidence type="ECO:0000256" key="2">
    <source>
        <dbReference type="ARBA" id="ARBA00022490"/>
    </source>
</evidence>
<dbReference type="GO" id="GO:0005829">
    <property type="term" value="C:cytosol"/>
    <property type="evidence" value="ECO:0007669"/>
    <property type="project" value="TreeGrafter"/>
</dbReference>
<dbReference type="Pfam" id="PF20974">
    <property type="entry name" value="tRNA-synt_1c_C2"/>
    <property type="match status" value="1"/>
</dbReference>
<keyword evidence="3 9" id="KW-0436">Ligase</keyword>
<dbReference type="InterPro" id="IPR050132">
    <property type="entry name" value="Gln/Glu-tRNA_Ligase"/>
</dbReference>
<evidence type="ECO:0000259" key="14">
    <source>
        <dbReference type="Pfam" id="PF20974"/>
    </source>
</evidence>
<proteinExistence type="inferred from homology"/>
<reference evidence="15" key="1">
    <citation type="submission" date="2017-04" db="EMBL/GenBank/DDBJ databases">
        <authorList>
            <person name="Afonso C.L."/>
            <person name="Miller P.J."/>
            <person name="Scott M.A."/>
            <person name="Spackman E."/>
            <person name="Goraichik I."/>
            <person name="Dimitrov K.M."/>
            <person name="Suarez D.L."/>
            <person name="Swayne D.E."/>
        </authorList>
    </citation>
    <scope>NUCLEOTIDE SEQUENCE [LARGE SCALE GENOMIC DNA]</scope>
    <source>
        <strain evidence="15">DSM 13146</strain>
    </source>
</reference>
<keyword evidence="7 9" id="KW-0030">Aminoacyl-tRNA synthetase</keyword>
<dbReference type="InterPro" id="IPR020056">
    <property type="entry name" value="Rbsml_bL25/Gln-tRNA_synth_N"/>
</dbReference>
<feature type="domain" description="Glutamyl/glutaminyl-tRNA synthetase class Ib anti-codon binding" evidence="13">
    <location>
        <begin position="405"/>
        <end position="506"/>
    </location>
</feature>
<dbReference type="InterPro" id="IPR022861">
    <property type="entry name" value="Gln_tRNA_ligase_bac"/>
</dbReference>
<protein>
    <recommendedName>
        <fullName evidence="9">Glutamine--tRNA ligase</fullName>
        <ecNumber evidence="9">6.1.1.18</ecNumber>
    </recommendedName>
    <alternativeName>
        <fullName evidence="9">Glutaminyl-tRNA synthetase</fullName>
        <shortName evidence="9">GlnRS</shortName>
    </alternativeName>
</protein>
<evidence type="ECO:0000256" key="11">
    <source>
        <dbReference type="SAM" id="MobiDB-lite"/>
    </source>
</evidence>
<accession>A0A1W1XVK1</accession>
<evidence type="ECO:0000256" key="5">
    <source>
        <dbReference type="ARBA" id="ARBA00022840"/>
    </source>
</evidence>